<accession>A0A1J7JT32</accession>
<gene>
    <name evidence="3" type="ORF">CONLIGDRAFT_574031</name>
</gene>
<evidence type="ECO:0000256" key="2">
    <source>
        <dbReference type="SAM" id="Phobius"/>
    </source>
</evidence>
<evidence type="ECO:0000313" key="4">
    <source>
        <dbReference type="Proteomes" id="UP000182658"/>
    </source>
</evidence>
<dbReference type="STRING" id="1408157.A0A1J7JT32"/>
<keyword evidence="2" id="KW-0812">Transmembrane</keyword>
<organism evidence="3 4">
    <name type="scientific">Coniochaeta ligniaria NRRL 30616</name>
    <dbReference type="NCBI Taxonomy" id="1408157"/>
    <lineage>
        <taxon>Eukaryota</taxon>
        <taxon>Fungi</taxon>
        <taxon>Dikarya</taxon>
        <taxon>Ascomycota</taxon>
        <taxon>Pezizomycotina</taxon>
        <taxon>Sordariomycetes</taxon>
        <taxon>Sordariomycetidae</taxon>
        <taxon>Coniochaetales</taxon>
        <taxon>Coniochaetaceae</taxon>
        <taxon>Coniochaeta</taxon>
    </lineage>
</organism>
<dbReference type="Proteomes" id="UP000182658">
    <property type="component" value="Unassembled WGS sequence"/>
</dbReference>
<keyword evidence="4" id="KW-1185">Reference proteome</keyword>
<evidence type="ECO:0000313" key="3">
    <source>
        <dbReference type="EMBL" id="OIW30922.1"/>
    </source>
</evidence>
<dbReference type="EMBL" id="KV875096">
    <property type="protein sequence ID" value="OIW30922.1"/>
    <property type="molecule type" value="Genomic_DNA"/>
</dbReference>
<evidence type="ECO:0000256" key="1">
    <source>
        <dbReference type="SAM" id="MobiDB-lite"/>
    </source>
</evidence>
<proteinExistence type="predicted"/>
<dbReference type="InParanoid" id="A0A1J7JT32"/>
<feature type="non-terminal residue" evidence="3">
    <location>
        <position position="198"/>
    </location>
</feature>
<feature type="transmembrane region" description="Helical" evidence="2">
    <location>
        <begin position="63"/>
        <end position="84"/>
    </location>
</feature>
<feature type="compositionally biased region" description="Basic and acidic residues" evidence="1">
    <location>
        <begin position="24"/>
        <end position="36"/>
    </location>
</feature>
<reference evidence="3 4" key="1">
    <citation type="submission" date="2016-10" db="EMBL/GenBank/DDBJ databases">
        <title>Draft genome sequence of Coniochaeta ligniaria NRRL30616, a lignocellulolytic fungus for bioabatement of inhibitors in plant biomass hydrolysates.</title>
        <authorList>
            <consortium name="DOE Joint Genome Institute"/>
            <person name="Jimenez D.J."/>
            <person name="Hector R.E."/>
            <person name="Riley R."/>
            <person name="Sun H."/>
            <person name="Grigoriev I.V."/>
            <person name="Van Elsas J.D."/>
            <person name="Nichols N.N."/>
        </authorList>
    </citation>
    <scope>NUCLEOTIDE SEQUENCE [LARGE SCALE GENOMIC DNA]</scope>
    <source>
        <strain evidence="3 4">NRRL 30616</strain>
    </source>
</reference>
<dbReference type="AlphaFoldDB" id="A0A1J7JT32"/>
<sequence>MRKQDLDLSPPGKTDITVSGQAKDALETGASEKESTDTGSVAGRKEAPKVLFSRRKLRALRHFALFHVPPVAGIFAILALYIAQVSFNPDANVLNLLVLAARLHESLVLVSLGDILLHRIRYDLINSRGVAFGLVSAPYQLMSVRYLSSEPFLASLRGLFSRRRANPILGQVAVTAASILLAMLTGMSSTILVLPKQA</sequence>
<keyword evidence="2" id="KW-0472">Membrane</keyword>
<protein>
    <submittedName>
        <fullName evidence="3">Uncharacterized protein</fullName>
    </submittedName>
</protein>
<keyword evidence="2" id="KW-1133">Transmembrane helix</keyword>
<name>A0A1J7JT32_9PEZI</name>
<dbReference type="OrthoDB" id="5342924at2759"/>
<feature type="region of interest" description="Disordered" evidence="1">
    <location>
        <begin position="1"/>
        <end position="42"/>
    </location>
</feature>
<feature type="transmembrane region" description="Helical" evidence="2">
    <location>
        <begin position="168"/>
        <end position="194"/>
    </location>
</feature>